<organism evidence="1 2">
    <name type="scientific">Artemisia annua</name>
    <name type="common">Sweet wormwood</name>
    <dbReference type="NCBI Taxonomy" id="35608"/>
    <lineage>
        <taxon>Eukaryota</taxon>
        <taxon>Viridiplantae</taxon>
        <taxon>Streptophyta</taxon>
        <taxon>Embryophyta</taxon>
        <taxon>Tracheophyta</taxon>
        <taxon>Spermatophyta</taxon>
        <taxon>Magnoliopsida</taxon>
        <taxon>eudicotyledons</taxon>
        <taxon>Gunneridae</taxon>
        <taxon>Pentapetalae</taxon>
        <taxon>asterids</taxon>
        <taxon>campanulids</taxon>
        <taxon>Asterales</taxon>
        <taxon>Asteraceae</taxon>
        <taxon>Asteroideae</taxon>
        <taxon>Anthemideae</taxon>
        <taxon>Artemisiinae</taxon>
        <taxon>Artemisia</taxon>
    </lineage>
</organism>
<sequence>MVCALCHEETDSHEHLFFKCKFSNELWNKVLEKIQEQQWGNLEWQTLIEKLASLYNGNSINSVVRRLSLASCVYMIWQERNCRLFRDERRTVEVLFQIVCDTVRNRLKSLKVKGSKATKSVEEVWDVNFGNIEYGNM</sequence>
<dbReference type="EMBL" id="PKPP01009110">
    <property type="protein sequence ID" value="PWA49030.1"/>
    <property type="molecule type" value="Genomic_DNA"/>
</dbReference>
<proteinExistence type="predicted"/>
<keyword evidence="1" id="KW-0548">Nucleotidyltransferase</keyword>
<dbReference type="GO" id="GO:0003964">
    <property type="term" value="F:RNA-directed DNA polymerase activity"/>
    <property type="evidence" value="ECO:0007669"/>
    <property type="project" value="UniProtKB-KW"/>
</dbReference>
<dbReference type="Proteomes" id="UP000245207">
    <property type="component" value="Unassembled WGS sequence"/>
</dbReference>
<dbReference type="PANTHER" id="PTHR33116:SF84">
    <property type="entry name" value="RNA-DIRECTED DNA POLYMERASE"/>
    <property type="match status" value="1"/>
</dbReference>
<dbReference type="STRING" id="35608.A0A2U1LJ50"/>
<dbReference type="AlphaFoldDB" id="A0A2U1LJ50"/>
<evidence type="ECO:0000313" key="2">
    <source>
        <dbReference type="Proteomes" id="UP000245207"/>
    </source>
</evidence>
<name>A0A2U1LJ50_ARTAN</name>
<reference evidence="1 2" key="1">
    <citation type="journal article" date="2018" name="Mol. Plant">
        <title>The genome of Artemisia annua provides insight into the evolution of Asteraceae family and artemisinin biosynthesis.</title>
        <authorList>
            <person name="Shen Q."/>
            <person name="Zhang L."/>
            <person name="Liao Z."/>
            <person name="Wang S."/>
            <person name="Yan T."/>
            <person name="Shi P."/>
            <person name="Liu M."/>
            <person name="Fu X."/>
            <person name="Pan Q."/>
            <person name="Wang Y."/>
            <person name="Lv Z."/>
            <person name="Lu X."/>
            <person name="Zhang F."/>
            <person name="Jiang W."/>
            <person name="Ma Y."/>
            <person name="Chen M."/>
            <person name="Hao X."/>
            <person name="Li L."/>
            <person name="Tang Y."/>
            <person name="Lv G."/>
            <person name="Zhou Y."/>
            <person name="Sun X."/>
            <person name="Brodelius P.E."/>
            <person name="Rose J.K.C."/>
            <person name="Tang K."/>
        </authorList>
    </citation>
    <scope>NUCLEOTIDE SEQUENCE [LARGE SCALE GENOMIC DNA]</scope>
    <source>
        <strain evidence="2">cv. Huhao1</strain>
        <tissue evidence="1">Leaf</tissue>
    </source>
</reference>
<accession>A0A2U1LJ50</accession>
<evidence type="ECO:0000313" key="1">
    <source>
        <dbReference type="EMBL" id="PWA49030.1"/>
    </source>
</evidence>
<keyword evidence="1" id="KW-0695">RNA-directed DNA polymerase</keyword>
<dbReference type="PANTHER" id="PTHR33116">
    <property type="entry name" value="REVERSE TRANSCRIPTASE ZINC-BINDING DOMAIN-CONTAINING PROTEIN-RELATED-RELATED"/>
    <property type="match status" value="1"/>
</dbReference>
<protein>
    <submittedName>
        <fullName evidence="1">Reverse transcriptase domain, Reverse transcriptase zinc-binding domain protein</fullName>
    </submittedName>
</protein>
<dbReference type="OrthoDB" id="1692599at2759"/>
<gene>
    <name evidence="1" type="ORF">CTI12_AA485490</name>
</gene>
<keyword evidence="1" id="KW-0808">Transferase</keyword>
<keyword evidence="2" id="KW-1185">Reference proteome</keyword>
<comment type="caution">
    <text evidence="1">The sequence shown here is derived from an EMBL/GenBank/DDBJ whole genome shotgun (WGS) entry which is preliminary data.</text>
</comment>